<sequence>MGALRHLRDRRVLSVAAVVALLGPAALALSGCEPASADGLDAVTAAVTTDKRATGLLKDKGYPVQWMTCTGRVEDPGANDKGSPHPVSAIGVECEGRTGGGQKIIVYGRVTGMHGETCVRGRLTAKVDGKTAFSVAVLGECSGSGVTTGGSGGKPDDSNDGKHDGKNGDKSGDKHDGKGHEPGPDCTDKHPHDQHRGK</sequence>
<reference evidence="3 4" key="1">
    <citation type="journal article" date="2019" name="Int. J. Syst. Evol. Microbiol.">
        <title>The Global Catalogue of Microorganisms (GCM) 10K type strain sequencing project: providing services to taxonomists for standard genome sequencing and annotation.</title>
        <authorList>
            <consortium name="The Broad Institute Genomics Platform"/>
            <consortium name="The Broad Institute Genome Sequencing Center for Infectious Disease"/>
            <person name="Wu L."/>
            <person name="Ma J."/>
        </authorList>
    </citation>
    <scope>NUCLEOTIDE SEQUENCE [LARGE SCALE GENOMIC DNA]</scope>
    <source>
        <strain evidence="3 4">JCM 10649</strain>
    </source>
</reference>
<protein>
    <recommendedName>
        <fullName evidence="5">Lipoprotein</fullName>
    </recommendedName>
</protein>
<evidence type="ECO:0008006" key="5">
    <source>
        <dbReference type="Google" id="ProtNLM"/>
    </source>
</evidence>
<name>A0ABN0ZS57_9ACTN</name>
<feature type="chain" id="PRO_5046214951" description="Lipoprotein" evidence="2">
    <location>
        <begin position="29"/>
        <end position="198"/>
    </location>
</feature>
<gene>
    <name evidence="3" type="ORF">GCM10009544_19610</name>
</gene>
<feature type="signal peptide" evidence="2">
    <location>
        <begin position="1"/>
        <end position="28"/>
    </location>
</feature>
<evidence type="ECO:0000256" key="2">
    <source>
        <dbReference type="SAM" id="SignalP"/>
    </source>
</evidence>
<accession>A0ABN0ZS57</accession>
<feature type="compositionally biased region" description="Basic and acidic residues" evidence="1">
    <location>
        <begin position="154"/>
        <end position="198"/>
    </location>
</feature>
<keyword evidence="4" id="KW-1185">Reference proteome</keyword>
<evidence type="ECO:0000313" key="3">
    <source>
        <dbReference type="EMBL" id="GAA0457080.1"/>
    </source>
</evidence>
<comment type="caution">
    <text evidence="3">The sequence shown here is derived from an EMBL/GenBank/DDBJ whole genome shotgun (WGS) entry which is preliminary data.</text>
</comment>
<evidence type="ECO:0000256" key="1">
    <source>
        <dbReference type="SAM" id="MobiDB-lite"/>
    </source>
</evidence>
<dbReference type="RefSeq" id="WP_344088859.1">
    <property type="nucleotide sequence ID" value="NZ_BAAAHB010000014.1"/>
</dbReference>
<organism evidence="3 4">
    <name type="scientific">Streptomyces stramineus</name>
    <dbReference type="NCBI Taxonomy" id="173861"/>
    <lineage>
        <taxon>Bacteria</taxon>
        <taxon>Bacillati</taxon>
        <taxon>Actinomycetota</taxon>
        <taxon>Actinomycetes</taxon>
        <taxon>Kitasatosporales</taxon>
        <taxon>Streptomycetaceae</taxon>
        <taxon>Streptomyces</taxon>
    </lineage>
</organism>
<dbReference type="EMBL" id="BAAAHB010000014">
    <property type="protein sequence ID" value="GAA0457080.1"/>
    <property type="molecule type" value="Genomic_DNA"/>
</dbReference>
<evidence type="ECO:0000313" key="4">
    <source>
        <dbReference type="Proteomes" id="UP001499895"/>
    </source>
</evidence>
<feature type="region of interest" description="Disordered" evidence="1">
    <location>
        <begin position="144"/>
        <end position="198"/>
    </location>
</feature>
<keyword evidence="2" id="KW-0732">Signal</keyword>
<proteinExistence type="predicted"/>
<dbReference type="PROSITE" id="PS51257">
    <property type="entry name" value="PROKAR_LIPOPROTEIN"/>
    <property type="match status" value="1"/>
</dbReference>
<dbReference type="Proteomes" id="UP001499895">
    <property type="component" value="Unassembled WGS sequence"/>
</dbReference>